<reference evidence="2 3" key="1">
    <citation type="submission" date="2023-03" db="EMBL/GenBank/DDBJ databases">
        <authorList>
            <person name="Pearce D."/>
        </authorList>
    </citation>
    <scope>NUCLEOTIDE SEQUENCE [LARGE SCALE GENOMIC DNA]</scope>
    <source>
        <strain evidence="2">Msz</strain>
    </source>
</reference>
<keyword evidence="3" id="KW-1185">Reference proteome</keyword>
<name>A0ABM9HZQ9_9GAMM</name>
<accession>A0ABM9HZQ9</accession>
<proteinExistence type="predicted"/>
<evidence type="ECO:0000256" key="1">
    <source>
        <dbReference type="SAM" id="MobiDB-lite"/>
    </source>
</evidence>
<feature type="region of interest" description="Disordered" evidence="1">
    <location>
        <begin position="1"/>
        <end position="25"/>
    </location>
</feature>
<gene>
    <name evidence="2" type="ORF">MSZNOR_1472</name>
</gene>
<protein>
    <submittedName>
        <fullName evidence="2">Uncharacterized protein</fullName>
    </submittedName>
</protein>
<organism evidence="2 3">
    <name type="scientific">Methylocaldum szegediense</name>
    <dbReference type="NCBI Taxonomy" id="73780"/>
    <lineage>
        <taxon>Bacteria</taxon>
        <taxon>Pseudomonadati</taxon>
        <taxon>Pseudomonadota</taxon>
        <taxon>Gammaproteobacteria</taxon>
        <taxon>Methylococcales</taxon>
        <taxon>Methylococcaceae</taxon>
        <taxon>Methylocaldum</taxon>
    </lineage>
</organism>
<dbReference type="EMBL" id="OX458333">
    <property type="protein sequence ID" value="CAI8794835.1"/>
    <property type="molecule type" value="Genomic_DNA"/>
</dbReference>
<evidence type="ECO:0000313" key="3">
    <source>
        <dbReference type="Proteomes" id="UP001162030"/>
    </source>
</evidence>
<sequence length="142" mass="16568">MSFACQSVPERVGMGSEHQRFPPRPGMAFFTRPDHVWEVSHRGRRFKNIRKFDKTEKTHFVAKVPYVLGLIATRSIDEQAGKRSQRSPCGKRGAHPKRQDRLRRLQKIRAGDRSSACRRVWLWPLLKKYTDDPARSPDELTQ</sequence>
<dbReference type="Proteomes" id="UP001162030">
    <property type="component" value="Chromosome"/>
</dbReference>
<evidence type="ECO:0000313" key="2">
    <source>
        <dbReference type="EMBL" id="CAI8794835.1"/>
    </source>
</evidence>
<feature type="region of interest" description="Disordered" evidence="1">
    <location>
        <begin position="77"/>
        <end position="114"/>
    </location>
</feature>